<evidence type="ECO:0000256" key="8">
    <source>
        <dbReference type="ARBA" id="ARBA00022777"/>
    </source>
</evidence>
<evidence type="ECO:0000313" key="17">
    <source>
        <dbReference type="Proteomes" id="UP000016481"/>
    </source>
</evidence>
<dbReference type="InterPro" id="IPR002606">
    <property type="entry name" value="Riboflavin_kinase_bac"/>
</dbReference>
<dbReference type="Pfam" id="PF06574">
    <property type="entry name" value="FAD_syn"/>
    <property type="match status" value="1"/>
</dbReference>
<organism evidence="16 17">
    <name type="scientific">Actinomyces graevenitzii F0530</name>
    <dbReference type="NCBI Taxonomy" id="1321817"/>
    <lineage>
        <taxon>Bacteria</taxon>
        <taxon>Bacillati</taxon>
        <taxon>Actinomycetota</taxon>
        <taxon>Actinomycetes</taxon>
        <taxon>Actinomycetales</taxon>
        <taxon>Actinomycetaceae</taxon>
        <taxon>Actinomyces</taxon>
    </lineage>
</organism>
<evidence type="ECO:0000256" key="3">
    <source>
        <dbReference type="ARBA" id="ARBA00022630"/>
    </source>
</evidence>
<evidence type="ECO:0000256" key="4">
    <source>
        <dbReference type="ARBA" id="ARBA00022643"/>
    </source>
</evidence>
<reference evidence="16 17" key="1">
    <citation type="submission" date="2013-08" db="EMBL/GenBank/DDBJ databases">
        <authorList>
            <person name="Weinstock G."/>
            <person name="Sodergren E."/>
            <person name="Wylie T."/>
            <person name="Fulton L."/>
            <person name="Fulton R."/>
            <person name="Fronick C."/>
            <person name="O'Laughlin M."/>
            <person name="Godfrey J."/>
            <person name="Miner T."/>
            <person name="Herter B."/>
            <person name="Appelbaum E."/>
            <person name="Cordes M."/>
            <person name="Lek S."/>
            <person name="Wollam A."/>
            <person name="Pepin K.H."/>
            <person name="Palsikar V.B."/>
            <person name="Mitreva M."/>
            <person name="Wilson R.K."/>
        </authorList>
    </citation>
    <scope>NUCLEOTIDE SEQUENCE [LARGE SCALE GENOMIC DNA]</scope>
    <source>
        <strain evidence="16 17">F0530</strain>
    </source>
</reference>
<dbReference type="EC" id="2.7.7.2" evidence="14"/>
<keyword evidence="4 14" id="KW-0288">FMN</keyword>
<keyword evidence="6 14" id="KW-0548">Nucleotidyltransferase</keyword>
<gene>
    <name evidence="16" type="ORF">HMPREF1978_01048</name>
</gene>
<evidence type="ECO:0000256" key="13">
    <source>
        <dbReference type="ARBA" id="ARBA00049494"/>
    </source>
</evidence>
<dbReference type="NCBIfam" id="TIGR00083">
    <property type="entry name" value="ribF"/>
    <property type="match status" value="1"/>
</dbReference>
<comment type="catalytic activity">
    <reaction evidence="13 14">
        <text>FMN + ATP + H(+) = FAD + diphosphate</text>
        <dbReference type="Rhea" id="RHEA:17237"/>
        <dbReference type="ChEBI" id="CHEBI:15378"/>
        <dbReference type="ChEBI" id="CHEBI:30616"/>
        <dbReference type="ChEBI" id="CHEBI:33019"/>
        <dbReference type="ChEBI" id="CHEBI:57692"/>
        <dbReference type="ChEBI" id="CHEBI:58210"/>
        <dbReference type="EC" id="2.7.7.2"/>
    </reaction>
</comment>
<dbReference type="EC" id="2.7.1.26" evidence="14"/>
<evidence type="ECO:0000256" key="9">
    <source>
        <dbReference type="ARBA" id="ARBA00022827"/>
    </source>
</evidence>
<dbReference type="UniPathway" id="UPA00276">
    <property type="reaction ID" value="UER00406"/>
</dbReference>
<comment type="similarity">
    <text evidence="14">Belongs to the ribF family.</text>
</comment>
<feature type="domain" description="Riboflavin kinase" evidence="15">
    <location>
        <begin position="195"/>
        <end position="326"/>
    </location>
</feature>
<evidence type="ECO:0000256" key="6">
    <source>
        <dbReference type="ARBA" id="ARBA00022695"/>
    </source>
</evidence>
<dbReference type="Gene3D" id="3.40.50.620">
    <property type="entry name" value="HUPs"/>
    <property type="match status" value="1"/>
</dbReference>
<evidence type="ECO:0000256" key="14">
    <source>
        <dbReference type="PIRNR" id="PIRNR004491"/>
    </source>
</evidence>
<dbReference type="InterPro" id="IPR014729">
    <property type="entry name" value="Rossmann-like_a/b/a_fold"/>
</dbReference>
<evidence type="ECO:0000256" key="12">
    <source>
        <dbReference type="ARBA" id="ARBA00047880"/>
    </source>
</evidence>
<dbReference type="PIRSF" id="PIRSF004491">
    <property type="entry name" value="FAD_Synth"/>
    <property type="match status" value="1"/>
</dbReference>
<name>U1RA39_9ACTO</name>
<dbReference type="EMBL" id="AWSC01000041">
    <property type="protein sequence ID" value="ERH16548.1"/>
    <property type="molecule type" value="Genomic_DNA"/>
</dbReference>
<dbReference type="Pfam" id="PF01687">
    <property type="entry name" value="Flavokinase"/>
    <property type="match status" value="1"/>
</dbReference>
<dbReference type="InterPro" id="IPR023468">
    <property type="entry name" value="Riboflavin_kinase"/>
</dbReference>
<dbReference type="InterPro" id="IPR023465">
    <property type="entry name" value="Riboflavin_kinase_dom_sf"/>
</dbReference>
<comment type="pathway">
    <text evidence="2 14">Cofactor biosynthesis; FMN biosynthesis; FMN from riboflavin (ATP route): step 1/1.</text>
</comment>
<evidence type="ECO:0000256" key="5">
    <source>
        <dbReference type="ARBA" id="ARBA00022679"/>
    </source>
</evidence>
<keyword evidence="5 14" id="KW-0808">Transferase</keyword>
<keyword evidence="9 14" id="KW-0274">FAD</keyword>
<evidence type="ECO:0000256" key="10">
    <source>
        <dbReference type="ARBA" id="ARBA00022840"/>
    </source>
</evidence>
<dbReference type="UniPathway" id="UPA00277">
    <property type="reaction ID" value="UER00407"/>
</dbReference>
<dbReference type="GO" id="GO:0005524">
    <property type="term" value="F:ATP binding"/>
    <property type="evidence" value="ECO:0007669"/>
    <property type="project" value="UniProtKB-UniRule"/>
</dbReference>
<keyword evidence="11" id="KW-0511">Multifunctional enzyme</keyword>
<dbReference type="CDD" id="cd02064">
    <property type="entry name" value="FAD_synthetase_N"/>
    <property type="match status" value="1"/>
</dbReference>
<dbReference type="Gene3D" id="2.40.30.30">
    <property type="entry name" value="Riboflavin kinase-like"/>
    <property type="match status" value="1"/>
</dbReference>
<dbReference type="GO" id="GO:0006747">
    <property type="term" value="P:FAD biosynthetic process"/>
    <property type="evidence" value="ECO:0007669"/>
    <property type="project" value="UniProtKB-UniRule"/>
</dbReference>
<dbReference type="GO" id="GO:0009398">
    <property type="term" value="P:FMN biosynthetic process"/>
    <property type="evidence" value="ECO:0007669"/>
    <property type="project" value="UniProtKB-UniRule"/>
</dbReference>
<evidence type="ECO:0000259" key="15">
    <source>
        <dbReference type="SMART" id="SM00904"/>
    </source>
</evidence>
<dbReference type="GO" id="GO:0008531">
    <property type="term" value="F:riboflavin kinase activity"/>
    <property type="evidence" value="ECO:0007669"/>
    <property type="project" value="UniProtKB-UniRule"/>
</dbReference>
<evidence type="ECO:0000256" key="2">
    <source>
        <dbReference type="ARBA" id="ARBA00005201"/>
    </source>
</evidence>
<keyword evidence="8 14" id="KW-0418">Kinase</keyword>
<keyword evidence="10 14" id="KW-0067">ATP-binding</keyword>
<protein>
    <recommendedName>
        <fullName evidence="14">Riboflavin biosynthesis protein</fullName>
    </recommendedName>
    <domain>
        <recommendedName>
            <fullName evidence="14">Riboflavin kinase</fullName>
            <ecNumber evidence="14">2.7.1.26</ecNumber>
        </recommendedName>
        <alternativeName>
            <fullName evidence="14">Flavokinase</fullName>
        </alternativeName>
    </domain>
    <domain>
        <recommendedName>
            <fullName evidence="14">FMN adenylyltransferase</fullName>
            <ecNumber evidence="14">2.7.7.2</ecNumber>
        </recommendedName>
        <alternativeName>
            <fullName evidence="14">FAD pyrophosphorylase</fullName>
        </alternativeName>
        <alternativeName>
            <fullName evidence="14">FAD synthase</fullName>
        </alternativeName>
    </domain>
</protein>
<comment type="caution">
    <text evidence="16">The sequence shown here is derived from an EMBL/GenBank/DDBJ whole genome shotgun (WGS) entry which is preliminary data.</text>
</comment>
<dbReference type="AlphaFoldDB" id="U1RA39"/>
<dbReference type="PATRIC" id="fig|1321817.3.peg.915"/>
<accession>U1RA39</accession>
<dbReference type="PANTHER" id="PTHR22749">
    <property type="entry name" value="RIBOFLAVIN KINASE/FMN ADENYLYLTRANSFERASE"/>
    <property type="match status" value="1"/>
</dbReference>
<sequence>MRLQWWRTRVKVLHSPKQVAQLDLAAGCVLTIGIFDGVHRGHQAILAHAVRRAKQMGVPCVVLTFDPHPRLVHDPDTHLHLITSLADRLEALGQQGVDATLVVNYTLEFAAQSAEDFVRTWLVDLLKARLVVVGSDVRFGAGNAGDRHTLEQLGQKLGFEVEIVDNVCGHSGKRWSSTWVRQALEKGDVAEAARVLGRPHRLRGTVVHGLQRGRQLGFPTANLDAETAGVVPPDGVYAGWLWAYDGASGLRKMPAAISIGTNPTFKDVPKRTVEAHVLGRADLNLYGQEVAVDLVSYLRPMISFAGLDELLKQMHKDIADSAAVLNVPVPEPIDPAQVTAC</sequence>
<keyword evidence="3 14" id="KW-0285">Flavoprotein</keyword>
<evidence type="ECO:0000313" key="16">
    <source>
        <dbReference type="EMBL" id="ERH16548.1"/>
    </source>
</evidence>
<dbReference type="SMART" id="SM00904">
    <property type="entry name" value="Flavokinase"/>
    <property type="match status" value="1"/>
</dbReference>
<dbReference type="GO" id="GO:0009231">
    <property type="term" value="P:riboflavin biosynthetic process"/>
    <property type="evidence" value="ECO:0007669"/>
    <property type="project" value="InterPro"/>
</dbReference>
<dbReference type="InterPro" id="IPR015865">
    <property type="entry name" value="Riboflavin_kinase_bac/euk"/>
</dbReference>
<evidence type="ECO:0000256" key="11">
    <source>
        <dbReference type="ARBA" id="ARBA00023268"/>
    </source>
</evidence>
<dbReference type="FunFam" id="3.40.50.620:FF:000021">
    <property type="entry name" value="Riboflavin biosynthesis protein"/>
    <property type="match status" value="1"/>
</dbReference>
<dbReference type="SUPFAM" id="SSF52374">
    <property type="entry name" value="Nucleotidylyl transferase"/>
    <property type="match status" value="1"/>
</dbReference>
<dbReference type="SUPFAM" id="SSF82114">
    <property type="entry name" value="Riboflavin kinase-like"/>
    <property type="match status" value="1"/>
</dbReference>
<evidence type="ECO:0000256" key="1">
    <source>
        <dbReference type="ARBA" id="ARBA00004726"/>
    </source>
</evidence>
<dbReference type="InterPro" id="IPR015864">
    <property type="entry name" value="FAD_synthase"/>
</dbReference>
<dbReference type="PANTHER" id="PTHR22749:SF6">
    <property type="entry name" value="RIBOFLAVIN KINASE"/>
    <property type="match status" value="1"/>
</dbReference>
<dbReference type="HOGENOM" id="CLU_048437_0_0_11"/>
<dbReference type="NCBIfam" id="NF004160">
    <property type="entry name" value="PRK05627.1-3"/>
    <property type="match status" value="1"/>
</dbReference>
<dbReference type="Proteomes" id="UP000016481">
    <property type="component" value="Unassembled WGS sequence"/>
</dbReference>
<comment type="catalytic activity">
    <reaction evidence="12 14">
        <text>riboflavin + ATP = FMN + ADP + H(+)</text>
        <dbReference type="Rhea" id="RHEA:14357"/>
        <dbReference type="ChEBI" id="CHEBI:15378"/>
        <dbReference type="ChEBI" id="CHEBI:30616"/>
        <dbReference type="ChEBI" id="CHEBI:57986"/>
        <dbReference type="ChEBI" id="CHEBI:58210"/>
        <dbReference type="ChEBI" id="CHEBI:456216"/>
        <dbReference type="EC" id="2.7.1.26"/>
    </reaction>
</comment>
<dbReference type="GO" id="GO:0003919">
    <property type="term" value="F:FMN adenylyltransferase activity"/>
    <property type="evidence" value="ECO:0007669"/>
    <property type="project" value="UniProtKB-UniRule"/>
</dbReference>
<proteinExistence type="inferred from homology"/>
<comment type="pathway">
    <text evidence="1 14">Cofactor biosynthesis; FAD biosynthesis; FAD from FMN: step 1/1.</text>
</comment>
<evidence type="ECO:0000256" key="7">
    <source>
        <dbReference type="ARBA" id="ARBA00022741"/>
    </source>
</evidence>
<keyword evidence="7 14" id="KW-0547">Nucleotide-binding</keyword>